<dbReference type="CDD" id="cd05250">
    <property type="entry name" value="CC3_like_SDR_a"/>
    <property type="match status" value="1"/>
</dbReference>
<dbReference type="GO" id="GO:0003824">
    <property type="term" value="F:catalytic activity"/>
    <property type="evidence" value="ECO:0007669"/>
    <property type="project" value="UniProtKB-ARBA"/>
</dbReference>
<dbReference type="AlphaFoldDB" id="A0A815XA74"/>
<feature type="domain" description="NAD(P)-binding" evidence="3">
    <location>
        <begin position="13"/>
        <end position="173"/>
    </location>
</feature>
<evidence type="ECO:0000259" key="3">
    <source>
        <dbReference type="Pfam" id="PF13460"/>
    </source>
</evidence>
<dbReference type="InterPro" id="IPR016040">
    <property type="entry name" value="NAD(P)-bd_dom"/>
</dbReference>
<evidence type="ECO:0000256" key="2">
    <source>
        <dbReference type="ARBA" id="ARBA00093604"/>
    </source>
</evidence>
<dbReference type="SUPFAM" id="SSF51735">
    <property type="entry name" value="NAD(P)-binding Rossmann-fold domains"/>
    <property type="match status" value="1"/>
</dbReference>
<protein>
    <recommendedName>
        <fullName evidence="2">Protein HTATIP2</fullName>
    </recommendedName>
</protein>
<dbReference type="InterPro" id="IPR036291">
    <property type="entry name" value="NAD(P)-bd_dom_sf"/>
</dbReference>
<gene>
    <name evidence="4" type="ORF">XAT740_LOCUS43176</name>
</gene>
<dbReference type="GO" id="GO:0005737">
    <property type="term" value="C:cytoplasm"/>
    <property type="evidence" value="ECO:0007669"/>
    <property type="project" value="TreeGrafter"/>
</dbReference>
<proteinExistence type="predicted"/>
<evidence type="ECO:0000256" key="1">
    <source>
        <dbReference type="ARBA" id="ARBA00093483"/>
    </source>
</evidence>
<dbReference type="Gene3D" id="3.40.50.720">
    <property type="entry name" value="NAD(P)-binding Rossmann-like Domain"/>
    <property type="match status" value="1"/>
</dbReference>
<sequence length="229" mass="25986">MSNDHVALVTGYTGESGKALLKELIKHPQYKKIILVGRRHVDYSENKYKEKTEQRQVDFDKIDDYLDAFRGADIHFCCLGTTKGKAGAEGFRRVDFDYIVGAARLAKQAGCRHFHLLSSQGADAHSLFLYTQVKGQTETALTQMSFDRLSIYRPAFLMVDREENRPFERFAQTVIRNTVQRVAPELITTPIEVLARAMCYNTFTTNQSGVEVLNNHAIFRLAGQQQSSE</sequence>
<dbReference type="PANTHER" id="PTHR14097:SF7">
    <property type="entry name" value="OXIDOREDUCTASE HTATIP2"/>
    <property type="match status" value="1"/>
</dbReference>
<dbReference type="Pfam" id="PF13460">
    <property type="entry name" value="NAD_binding_10"/>
    <property type="match status" value="1"/>
</dbReference>
<evidence type="ECO:0000313" key="4">
    <source>
        <dbReference type="EMBL" id="CAF1554876.1"/>
    </source>
</evidence>
<comment type="caution">
    <text evidence="4">The sequence shown here is derived from an EMBL/GenBank/DDBJ whole genome shotgun (WGS) entry which is preliminary data.</text>
</comment>
<reference evidence="4" key="1">
    <citation type="submission" date="2021-02" db="EMBL/GenBank/DDBJ databases">
        <authorList>
            <person name="Nowell W R."/>
        </authorList>
    </citation>
    <scope>NUCLEOTIDE SEQUENCE</scope>
</reference>
<dbReference type="Proteomes" id="UP000663828">
    <property type="component" value="Unassembled WGS sequence"/>
</dbReference>
<accession>A0A815XA74</accession>
<organism evidence="4 5">
    <name type="scientific">Adineta ricciae</name>
    <name type="common">Rotifer</name>
    <dbReference type="NCBI Taxonomy" id="249248"/>
    <lineage>
        <taxon>Eukaryota</taxon>
        <taxon>Metazoa</taxon>
        <taxon>Spiralia</taxon>
        <taxon>Gnathifera</taxon>
        <taxon>Rotifera</taxon>
        <taxon>Eurotatoria</taxon>
        <taxon>Bdelloidea</taxon>
        <taxon>Adinetida</taxon>
        <taxon>Adinetidae</taxon>
        <taxon>Adineta</taxon>
    </lineage>
</organism>
<comment type="subunit">
    <text evidence="1">Monomer. Forms homodimers during oxidative stress. Interacts (via N-terminus) with elongation factor EEF1A1 (via middle-region); the interaction is direct and competes with EEF1A1 binding to guanyl-nucleotide exchange factor EEF1B2, thereby inhibiting GDP for GTP exchange and reactivation of EEF1A1. Interacts with nuclear transport receptors XPO4, IPO5/RANBP5, IPO7, IPO9 and KPNB1 as well as GCN1L1/GCN1 and LRPPRC probably through their HEAT repeats. Binds NCOA5/CIA.</text>
</comment>
<keyword evidence="5" id="KW-1185">Reference proteome</keyword>
<dbReference type="GO" id="GO:0051170">
    <property type="term" value="P:import into nucleus"/>
    <property type="evidence" value="ECO:0007669"/>
    <property type="project" value="TreeGrafter"/>
</dbReference>
<evidence type="ECO:0000313" key="5">
    <source>
        <dbReference type="Proteomes" id="UP000663828"/>
    </source>
</evidence>
<dbReference type="EMBL" id="CAJNOR010005278">
    <property type="protein sequence ID" value="CAF1554876.1"/>
    <property type="molecule type" value="Genomic_DNA"/>
</dbReference>
<dbReference type="PANTHER" id="PTHR14097">
    <property type="entry name" value="OXIDOREDUCTASE HTATIP2"/>
    <property type="match status" value="1"/>
</dbReference>
<name>A0A815XA74_ADIRI</name>